<evidence type="ECO:0000313" key="1">
    <source>
        <dbReference type="EMBL" id="KAK8948352.1"/>
    </source>
</evidence>
<reference evidence="1 2" key="1">
    <citation type="journal article" date="2022" name="Nat. Plants">
        <title>Genomes of leafy and leafless Platanthera orchids illuminate the evolution of mycoheterotrophy.</title>
        <authorList>
            <person name="Li M.H."/>
            <person name="Liu K.W."/>
            <person name="Li Z."/>
            <person name="Lu H.C."/>
            <person name="Ye Q.L."/>
            <person name="Zhang D."/>
            <person name="Wang J.Y."/>
            <person name="Li Y.F."/>
            <person name="Zhong Z.M."/>
            <person name="Liu X."/>
            <person name="Yu X."/>
            <person name="Liu D.K."/>
            <person name="Tu X.D."/>
            <person name="Liu B."/>
            <person name="Hao Y."/>
            <person name="Liao X.Y."/>
            <person name="Jiang Y.T."/>
            <person name="Sun W.H."/>
            <person name="Chen J."/>
            <person name="Chen Y.Q."/>
            <person name="Ai Y."/>
            <person name="Zhai J.W."/>
            <person name="Wu S.S."/>
            <person name="Zhou Z."/>
            <person name="Hsiao Y.Y."/>
            <person name="Wu W.L."/>
            <person name="Chen Y.Y."/>
            <person name="Lin Y.F."/>
            <person name="Hsu J.L."/>
            <person name="Li C.Y."/>
            <person name="Wang Z.W."/>
            <person name="Zhao X."/>
            <person name="Zhong W.Y."/>
            <person name="Ma X.K."/>
            <person name="Ma L."/>
            <person name="Huang J."/>
            <person name="Chen G.Z."/>
            <person name="Huang M.Z."/>
            <person name="Huang L."/>
            <person name="Peng D.H."/>
            <person name="Luo Y.B."/>
            <person name="Zou S.Q."/>
            <person name="Chen S.P."/>
            <person name="Lan S."/>
            <person name="Tsai W.C."/>
            <person name="Van de Peer Y."/>
            <person name="Liu Z.J."/>
        </authorList>
    </citation>
    <scope>NUCLEOTIDE SEQUENCE [LARGE SCALE GENOMIC DNA]</scope>
    <source>
        <strain evidence="1">Lor287</strain>
    </source>
</reference>
<keyword evidence="2" id="KW-1185">Reference proteome</keyword>
<evidence type="ECO:0008006" key="3">
    <source>
        <dbReference type="Google" id="ProtNLM"/>
    </source>
</evidence>
<proteinExistence type="predicted"/>
<protein>
    <recommendedName>
        <fullName evidence="3">BRCT domain-containing protein</fullName>
    </recommendedName>
</protein>
<comment type="caution">
    <text evidence="1">The sequence shown here is derived from an EMBL/GenBank/DDBJ whole genome shotgun (WGS) entry which is preliminary data.</text>
</comment>
<accession>A0AAP0BRI2</accession>
<dbReference type="PANTHER" id="PTHR34112">
    <property type="entry name" value="C-JUN-AMINO-TERMINAL KINASE-INTERACTING PROTEIN"/>
    <property type="match status" value="1"/>
</dbReference>
<sequence>MKSDSWLKKAGYDPRNGVQSVGSIINGIKKFSFEKEFPSLVAEEKHVGMELPSVSSPGLNSTIHSLPGTASTIIGTDVYTFVLARVPSIIGETSFDVSSVVKSSHALAPNVLSTSTGLNIAKTVAQPLVRSCAAPSVILDLWNMVEPVKTIFTACEKDMEEALLAAKMGVRTFTSDWLMNCVMTQELDLVAHQFAESL</sequence>
<name>A0AAP0BRI2_9ASPA</name>
<dbReference type="Proteomes" id="UP001418222">
    <property type="component" value="Unassembled WGS sequence"/>
</dbReference>
<dbReference type="EMBL" id="JBBWWQ010000004">
    <property type="protein sequence ID" value="KAK8948352.1"/>
    <property type="molecule type" value="Genomic_DNA"/>
</dbReference>
<evidence type="ECO:0000313" key="2">
    <source>
        <dbReference type="Proteomes" id="UP001418222"/>
    </source>
</evidence>
<gene>
    <name evidence="1" type="ORF">KSP39_PZI005983</name>
</gene>
<dbReference type="InterPro" id="IPR036420">
    <property type="entry name" value="BRCT_dom_sf"/>
</dbReference>
<dbReference type="PANTHER" id="PTHR34112:SF13">
    <property type="entry name" value="OS04G0448200 PROTEIN"/>
    <property type="match status" value="1"/>
</dbReference>
<organism evidence="1 2">
    <name type="scientific">Platanthera zijinensis</name>
    <dbReference type="NCBI Taxonomy" id="2320716"/>
    <lineage>
        <taxon>Eukaryota</taxon>
        <taxon>Viridiplantae</taxon>
        <taxon>Streptophyta</taxon>
        <taxon>Embryophyta</taxon>
        <taxon>Tracheophyta</taxon>
        <taxon>Spermatophyta</taxon>
        <taxon>Magnoliopsida</taxon>
        <taxon>Liliopsida</taxon>
        <taxon>Asparagales</taxon>
        <taxon>Orchidaceae</taxon>
        <taxon>Orchidoideae</taxon>
        <taxon>Orchideae</taxon>
        <taxon>Orchidinae</taxon>
        <taxon>Platanthera</taxon>
    </lineage>
</organism>
<dbReference type="AlphaFoldDB" id="A0AAP0BRI2"/>
<dbReference type="Gene3D" id="3.40.50.10190">
    <property type="entry name" value="BRCT domain"/>
    <property type="match status" value="1"/>
</dbReference>